<dbReference type="GO" id="GO:0016020">
    <property type="term" value="C:membrane"/>
    <property type="evidence" value="ECO:0007669"/>
    <property type="project" value="TreeGrafter"/>
</dbReference>
<protein>
    <recommendedName>
        <fullName evidence="1">PTHB1 N-terminal domain-containing protein</fullName>
    </recommendedName>
</protein>
<dbReference type="AlphaFoldDB" id="A0A1Y2API8"/>
<organism evidence="2 3">
    <name type="scientific">Neocallimastix californiae</name>
    <dbReference type="NCBI Taxonomy" id="1754190"/>
    <lineage>
        <taxon>Eukaryota</taxon>
        <taxon>Fungi</taxon>
        <taxon>Fungi incertae sedis</taxon>
        <taxon>Chytridiomycota</taxon>
        <taxon>Chytridiomycota incertae sedis</taxon>
        <taxon>Neocallimastigomycetes</taxon>
        <taxon>Neocallimastigales</taxon>
        <taxon>Neocallimastigaceae</taxon>
        <taxon>Neocallimastix</taxon>
    </lineage>
</organism>
<dbReference type="GO" id="GO:0034464">
    <property type="term" value="C:BBSome"/>
    <property type="evidence" value="ECO:0007669"/>
    <property type="project" value="InterPro"/>
</dbReference>
<sequence length="249" mass="29047">MFRLNKFWQQPLPNSDEEDEKKTTNNFYLNGGMILVELIENEPLSIITGCFEGIIRIYCPHGREFVPHDLQLEKKLDQPILNIGFSDFLKTNEKVLAILHPNELCYYSIIVTKGLDIHGIQFDIQKITSLTLTSKAITFFYDNFFNSEKAIICIQLFNGNIIFIDGEQVLFEKNLPNALLYYPIKYIPYNDTFLINTLSFQLMCLKFISISEDKQQKPKSKKNIASFKHNTLEPQVNLKNIFLIIHYVY</sequence>
<dbReference type="OrthoDB" id="10262646at2759"/>
<evidence type="ECO:0000313" key="3">
    <source>
        <dbReference type="Proteomes" id="UP000193920"/>
    </source>
</evidence>
<gene>
    <name evidence="2" type="ORF">LY90DRAFT_115486</name>
</gene>
<dbReference type="PANTHER" id="PTHR20991:SF0">
    <property type="entry name" value="PROTEIN PTHB1"/>
    <property type="match status" value="1"/>
</dbReference>
<evidence type="ECO:0000259" key="1">
    <source>
        <dbReference type="Pfam" id="PF14727"/>
    </source>
</evidence>
<proteinExistence type="predicted"/>
<dbReference type="GO" id="GO:0060271">
    <property type="term" value="P:cilium assembly"/>
    <property type="evidence" value="ECO:0007669"/>
    <property type="project" value="TreeGrafter"/>
</dbReference>
<feature type="domain" description="PTHB1 N-terminal" evidence="1">
    <location>
        <begin position="2"/>
        <end position="225"/>
    </location>
</feature>
<dbReference type="InterPro" id="IPR026511">
    <property type="entry name" value="PTHB1"/>
</dbReference>
<dbReference type="PANTHER" id="PTHR20991">
    <property type="entry name" value="PARATHYROID HORMONE-RESPONSIVE B1 GENE"/>
    <property type="match status" value="1"/>
</dbReference>
<dbReference type="Proteomes" id="UP000193920">
    <property type="component" value="Unassembled WGS sequence"/>
</dbReference>
<dbReference type="EMBL" id="MCOG01000221">
    <property type="protein sequence ID" value="ORY24498.1"/>
    <property type="molecule type" value="Genomic_DNA"/>
</dbReference>
<dbReference type="InterPro" id="IPR028073">
    <property type="entry name" value="PHTB1_N_dom"/>
</dbReference>
<name>A0A1Y2API8_9FUNG</name>
<evidence type="ECO:0000313" key="2">
    <source>
        <dbReference type="EMBL" id="ORY24498.1"/>
    </source>
</evidence>
<reference evidence="2 3" key="1">
    <citation type="submission" date="2016-08" db="EMBL/GenBank/DDBJ databases">
        <title>A Parts List for Fungal Cellulosomes Revealed by Comparative Genomics.</title>
        <authorList>
            <consortium name="DOE Joint Genome Institute"/>
            <person name="Haitjema C.H."/>
            <person name="Gilmore S.P."/>
            <person name="Henske J.K."/>
            <person name="Solomon K.V."/>
            <person name="De Groot R."/>
            <person name="Kuo A."/>
            <person name="Mondo S.J."/>
            <person name="Salamov A.A."/>
            <person name="Labutti K."/>
            <person name="Zhao Z."/>
            <person name="Chiniquy J."/>
            <person name="Barry K."/>
            <person name="Brewer H.M."/>
            <person name="Purvine S.O."/>
            <person name="Wright A.T."/>
            <person name="Boxma B."/>
            <person name="Van Alen T."/>
            <person name="Hackstein J.H."/>
            <person name="Baker S.E."/>
            <person name="Grigoriev I.V."/>
            <person name="O'Malley M.A."/>
        </authorList>
    </citation>
    <scope>NUCLEOTIDE SEQUENCE [LARGE SCALE GENOMIC DNA]</scope>
    <source>
        <strain evidence="2 3">G1</strain>
    </source>
</reference>
<accession>A0A1Y2API8</accession>
<keyword evidence="3" id="KW-1185">Reference proteome</keyword>
<dbReference type="STRING" id="1754190.A0A1Y2API8"/>
<dbReference type="Pfam" id="PF14727">
    <property type="entry name" value="PHTB1_N"/>
    <property type="match status" value="1"/>
</dbReference>
<comment type="caution">
    <text evidence="2">The sequence shown here is derived from an EMBL/GenBank/DDBJ whole genome shotgun (WGS) entry which is preliminary data.</text>
</comment>